<dbReference type="RefSeq" id="WP_006546039.1">
    <property type="nucleotide sequence ID" value="NZ_DS999539.1"/>
</dbReference>
<evidence type="ECO:0000313" key="4">
    <source>
        <dbReference type="EMBL" id="EEH64108.1"/>
    </source>
</evidence>
<feature type="transmembrane region" description="Helical" evidence="2">
    <location>
        <begin position="310"/>
        <end position="331"/>
    </location>
</feature>
<proteinExistence type="predicted"/>
<dbReference type="AlphaFoldDB" id="C0VZI9"/>
<evidence type="ECO:0000256" key="1">
    <source>
        <dbReference type="SAM" id="MobiDB-lite"/>
    </source>
</evidence>
<dbReference type="eggNOG" id="COG1983">
    <property type="taxonomic scope" value="Bacteria"/>
</dbReference>
<comment type="caution">
    <text evidence="4">The sequence shown here is derived from an EMBL/GenBank/DDBJ whole genome shotgun (WGS) entry which is preliminary data.</text>
</comment>
<name>C0VZI9_9ACTO</name>
<feature type="compositionally biased region" description="Low complexity" evidence="1">
    <location>
        <begin position="203"/>
        <end position="218"/>
    </location>
</feature>
<feature type="region of interest" description="Disordered" evidence="1">
    <location>
        <begin position="201"/>
        <end position="244"/>
    </location>
</feature>
<organism evidence="4 5">
    <name type="scientific">Gleimia coleocanis DSM 15436</name>
    <dbReference type="NCBI Taxonomy" id="525245"/>
    <lineage>
        <taxon>Bacteria</taxon>
        <taxon>Bacillati</taxon>
        <taxon>Actinomycetota</taxon>
        <taxon>Actinomycetes</taxon>
        <taxon>Actinomycetales</taxon>
        <taxon>Actinomycetaceae</taxon>
        <taxon>Gleimia</taxon>
    </lineage>
</organism>
<feature type="region of interest" description="Disordered" evidence="1">
    <location>
        <begin position="1"/>
        <end position="35"/>
    </location>
</feature>
<dbReference type="STRING" id="525245.HMPREF0044_0579"/>
<keyword evidence="5" id="KW-1185">Reference proteome</keyword>
<dbReference type="HOGENOM" id="CLU_675491_0_0_11"/>
<feature type="transmembrane region" description="Helical" evidence="2">
    <location>
        <begin position="89"/>
        <end position="118"/>
    </location>
</feature>
<feature type="compositionally biased region" description="Low complexity" evidence="1">
    <location>
        <begin position="225"/>
        <end position="239"/>
    </location>
</feature>
<feature type="domain" description="Phage shock protein PspC N-terminal" evidence="3">
    <location>
        <begin position="65"/>
        <end position="118"/>
    </location>
</feature>
<dbReference type="Proteomes" id="UP000010301">
    <property type="component" value="Unassembled WGS sequence"/>
</dbReference>
<sequence>MSNFEVPNPAADANSQAPQPEPHAHNTQVPPAGNVPPAGAYYQQAPYSQPRPNRFYAQLRSLPWRRANDGWLGGIAQAMSRQYGWDVALVRGVIIVAGVFAAPFALFVYALAWALIPAQQTEKIELEEFLAGRFNGSQAVIGIALFLALSTNVLHFNLGIFDSDGFFTGPLFVFGSFGFVLTLIAIMIALVLMSEKRSRDNLQHNPHNPPLNNSFPPSMGSQNFTASTEPSSSESPTAEMPVSMAVPPVTPTSVAFTPQQPAFQPTAPLPFYNPRFAETPITPAPPRPLYYAPTAQPAPTPEKWGKGPGLATFLGMTGFLVLFGTVAFYLTTDLADAYMVPDIAFPIALLGMGFVMAGVVLAYLAFSGRKGTWLTGLTIFLAICSPGFIGALVEAANNNNFHLNLPF</sequence>
<feature type="transmembrane region" description="Helical" evidence="2">
    <location>
        <begin position="343"/>
        <end position="366"/>
    </location>
</feature>
<dbReference type="OrthoDB" id="7359894at2"/>
<feature type="transmembrane region" description="Helical" evidence="2">
    <location>
        <begin position="373"/>
        <end position="393"/>
    </location>
</feature>
<evidence type="ECO:0000259" key="3">
    <source>
        <dbReference type="Pfam" id="PF04024"/>
    </source>
</evidence>
<accession>C0VZI9</accession>
<reference evidence="4 5" key="1">
    <citation type="submission" date="2009-01" db="EMBL/GenBank/DDBJ databases">
        <authorList>
            <person name="Qin X."/>
            <person name="Bachman B."/>
            <person name="Battles P."/>
            <person name="Bell A."/>
            <person name="Bess C."/>
            <person name="Bickham C."/>
            <person name="Chaboub L."/>
            <person name="Chen D."/>
            <person name="Coyle M."/>
            <person name="Deiros D.R."/>
            <person name="Dinh H."/>
            <person name="Forbes L."/>
            <person name="Fowler G."/>
            <person name="Francisco L."/>
            <person name="Fu Q."/>
            <person name="Gubbala S."/>
            <person name="Hale W."/>
            <person name="Han Y."/>
            <person name="Hemphill L."/>
            <person name="Highlander S.K."/>
            <person name="Hirani K."/>
            <person name="Hogues M."/>
            <person name="Jackson L."/>
            <person name="Jakkamsetti A."/>
            <person name="Javaid M."/>
            <person name="Jiang H."/>
            <person name="Korchina V."/>
            <person name="Kovar C."/>
            <person name="Lara F."/>
            <person name="Lee S."/>
            <person name="Mata R."/>
            <person name="Mathew T."/>
            <person name="Moen C."/>
            <person name="Morales K."/>
            <person name="Munidasa M."/>
            <person name="Nazareth L."/>
            <person name="Ngo R."/>
            <person name="Nguyen L."/>
            <person name="Okwuonu G."/>
            <person name="Ongeri F."/>
            <person name="Patil S."/>
            <person name="Petrosino J."/>
            <person name="Pham C."/>
            <person name="Pham P."/>
            <person name="Pu L.-L."/>
            <person name="Puazo M."/>
            <person name="Raj R."/>
            <person name="Reid J."/>
            <person name="Rouhana J."/>
            <person name="Saada N."/>
            <person name="Shang Y."/>
            <person name="Simmons D."/>
            <person name="Thornton R."/>
            <person name="Warren J."/>
            <person name="Weissenberger G."/>
            <person name="Zhang J."/>
            <person name="Zhang L."/>
            <person name="Zhou C."/>
            <person name="Zhu D."/>
            <person name="Muzny D."/>
            <person name="Worley K."/>
            <person name="Gibbs R."/>
        </authorList>
    </citation>
    <scope>NUCLEOTIDE SEQUENCE [LARGE SCALE GENOMIC DNA]</scope>
    <source>
        <strain evidence="4 5">DSM 15436</strain>
    </source>
</reference>
<keyword evidence="2" id="KW-1133">Transmembrane helix</keyword>
<protein>
    <recommendedName>
        <fullName evidence="3">Phage shock protein PspC N-terminal domain-containing protein</fullName>
    </recommendedName>
</protein>
<keyword evidence="2" id="KW-0812">Transmembrane</keyword>
<dbReference type="Pfam" id="PF04024">
    <property type="entry name" value="PspC"/>
    <property type="match status" value="1"/>
</dbReference>
<feature type="transmembrane region" description="Helical" evidence="2">
    <location>
        <begin position="172"/>
        <end position="193"/>
    </location>
</feature>
<dbReference type="InterPro" id="IPR007168">
    <property type="entry name" value="Phageshock_PspC_N"/>
</dbReference>
<evidence type="ECO:0000313" key="5">
    <source>
        <dbReference type="Proteomes" id="UP000010301"/>
    </source>
</evidence>
<keyword evidence="2" id="KW-0472">Membrane</keyword>
<dbReference type="EMBL" id="ACFG01000029">
    <property type="protein sequence ID" value="EEH64108.1"/>
    <property type="molecule type" value="Genomic_DNA"/>
</dbReference>
<gene>
    <name evidence="4" type="ORF">HMPREF0044_0579</name>
</gene>
<feature type="transmembrane region" description="Helical" evidence="2">
    <location>
        <begin position="139"/>
        <end position="160"/>
    </location>
</feature>
<evidence type="ECO:0000256" key="2">
    <source>
        <dbReference type="SAM" id="Phobius"/>
    </source>
</evidence>